<dbReference type="PANTHER" id="PTHR35176">
    <property type="entry name" value="HEME OXYGENASE HI_0854-RELATED"/>
    <property type="match status" value="1"/>
</dbReference>
<dbReference type="GO" id="GO:0070967">
    <property type="term" value="F:coenzyme F420 binding"/>
    <property type="evidence" value="ECO:0007669"/>
    <property type="project" value="TreeGrafter"/>
</dbReference>
<dbReference type="RefSeq" id="WP_196414200.1">
    <property type="nucleotide sequence ID" value="NZ_JADQTO010000005.1"/>
</dbReference>
<proteinExistence type="predicted"/>
<organism evidence="3 4">
    <name type="scientific">Actinoplanes aureus</name>
    <dbReference type="NCBI Taxonomy" id="2792083"/>
    <lineage>
        <taxon>Bacteria</taxon>
        <taxon>Bacillati</taxon>
        <taxon>Actinomycetota</taxon>
        <taxon>Actinomycetes</taxon>
        <taxon>Micromonosporales</taxon>
        <taxon>Micromonosporaceae</taxon>
        <taxon>Actinoplanes</taxon>
    </lineage>
</organism>
<dbReference type="NCBIfam" id="TIGR03668">
    <property type="entry name" value="Rv0121_F420"/>
    <property type="match status" value="1"/>
</dbReference>
<dbReference type="GO" id="GO:0016627">
    <property type="term" value="F:oxidoreductase activity, acting on the CH-CH group of donors"/>
    <property type="evidence" value="ECO:0007669"/>
    <property type="project" value="TreeGrafter"/>
</dbReference>
<keyword evidence="4" id="KW-1185">Reference proteome</keyword>
<dbReference type="EMBL" id="JADQTO010000005">
    <property type="protein sequence ID" value="MBG0562423.1"/>
    <property type="molecule type" value="Genomic_DNA"/>
</dbReference>
<evidence type="ECO:0000259" key="2">
    <source>
        <dbReference type="Pfam" id="PF01243"/>
    </source>
</evidence>
<dbReference type="GO" id="GO:0005829">
    <property type="term" value="C:cytosol"/>
    <property type="evidence" value="ECO:0007669"/>
    <property type="project" value="TreeGrafter"/>
</dbReference>
<evidence type="ECO:0000313" key="3">
    <source>
        <dbReference type="EMBL" id="MBG0562423.1"/>
    </source>
</evidence>
<dbReference type="Proteomes" id="UP000598146">
    <property type="component" value="Unassembled WGS sequence"/>
</dbReference>
<feature type="domain" description="Pyridoxamine 5'-phosphate oxidase N-terminal" evidence="2">
    <location>
        <begin position="6"/>
        <end position="124"/>
    </location>
</feature>
<comment type="caution">
    <text evidence="3">The sequence shown here is derived from an EMBL/GenBank/DDBJ whole genome shotgun (WGS) entry which is preliminary data.</text>
</comment>
<keyword evidence="1" id="KW-0560">Oxidoreductase</keyword>
<dbReference type="InterPro" id="IPR019967">
    <property type="entry name" value="F420-dep_enz_PPOX_Rv0121"/>
</dbReference>
<dbReference type="PANTHER" id="PTHR35176:SF2">
    <property type="entry name" value="F420H(2)-DEPENDENT REDUCTASE RV1155"/>
    <property type="match status" value="1"/>
</dbReference>
<protein>
    <submittedName>
        <fullName evidence="3">TIGR03668 family PPOX class F420-dependent oxidoreductase</fullName>
    </submittedName>
</protein>
<dbReference type="InterPro" id="IPR011576">
    <property type="entry name" value="Pyridox_Oxase_N"/>
</dbReference>
<dbReference type="Pfam" id="PF01243">
    <property type="entry name" value="PNPOx_N"/>
    <property type="match status" value="1"/>
</dbReference>
<dbReference type="InterPro" id="IPR012349">
    <property type="entry name" value="Split_barrel_FMN-bd"/>
</dbReference>
<dbReference type="InterPro" id="IPR052019">
    <property type="entry name" value="F420H2_bilvrd_red/Heme_oxyg"/>
</dbReference>
<sequence>MTPAERFATARVARLATVTPEGAPHLVPIVFALVGDVISTAVDGKPKRHRRLRRLANIAHEPRVSVLADHYDEDWSMLWWVRADGLATIEEEPEPALLGRYPQYAEVPPPGPFLRIHVEKWTAWSAS</sequence>
<gene>
    <name evidence="3" type="ORF">I4J89_13210</name>
</gene>
<dbReference type="Gene3D" id="2.30.110.10">
    <property type="entry name" value="Electron Transport, Fmn-binding Protein, Chain A"/>
    <property type="match status" value="1"/>
</dbReference>
<evidence type="ECO:0000313" key="4">
    <source>
        <dbReference type="Proteomes" id="UP000598146"/>
    </source>
</evidence>
<dbReference type="SUPFAM" id="SSF50475">
    <property type="entry name" value="FMN-binding split barrel"/>
    <property type="match status" value="1"/>
</dbReference>
<evidence type="ECO:0000256" key="1">
    <source>
        <dbReference type="ARBA" id="ARBA00023002"/>
    </source>
</evidence>
<dbReference type="AlphaFoldDB" id="A0A931FWG6"/>
<reference evidence="3" key="1">
    <citation type="submission" date="2020-11" db="EMBL/GenBank/DDBJ databases">
        <title>Isolation and identification of active actinomycetes.</title>
        <authorList>
            <person name="Sun X."/>
        </authorList>
    </citation>
    <scope>NUCLEOTIDE SEQUENCE</scope>
    <source>
        <strain evidence="3">NEAU-A11</strain>
    </source>
</reference>
<name>A0A931FWG6_9ACTN</name>
<accession>A0A931FWG6</accession>